<sequence length="102" mass="10628">MSGMTYMALLGIAGGLFATGLFGVLARRTVLFQLISLEIMLGGPALAFIASGSFHGDAQGQGMFVLILVLAAAEVALGLALYLALRRVAGTDDSDALNRLRR</sequence>
<keyword evidence="5 7" id="KW-1133">Transmembrane helix</keyword>
<dbReference type="Pfam" id="PF00420">
    <property type="entry name" value="Oxidored_q2"/>
    <property type="match status" value="1"/>
</dbReference>
<dbReference type="InterPro" id="IPR039428">
    <property type="entry name" value="NUOK/Mnh_C1-like"/>
</dbReference>
<evidence type="ECO:0000313" key="9">
    <source>
        <dbReference type="Proteomes" id="UP000306340"/>
    </source>
</evidence>
<organism evidence="8 9">
    <name type="scientific">Cereibacter changlensis</name>
    <dbReference type="NCBI Taxonomy" id="402884"/>
    <lineage>
        <taxon>Bacteria</taxon>
        <taxon>Pseudomonadati</taxon>
        <taxon>Pseudomonadota</taxon>
        <taxon>Alphaproteobacteria</taxon>
        <taxon>Rhodobacterales</taxon>
        <taxon>Paracoccaceae</taxon>
        <taxon>Cereibacter</taxon>
    </lineage>
</organism>
<evidence type="ECO:0000256" key="5">
    <source>
        <dbReference type="ARBA" id="ARBA00022989"/>
    </source>
</evidence>
<gene>
    <name evidence="7 8" type="primary">nuoK</name>
    <name evidence="8" type="ORF">FAZ78_19850</name>
</gene>
<keyword evidence="7" id="KW-0874">Quinone</keyword>
<protein>
    <recommendedName>
        <fullName evidence="7">NADH-quinone oxidoreductase subunit K</fullName>
        <ecNumber evidence="7">7.1.1.-</ecNumber>
    </recommendedName>
    <alternativeName>
        <fullName evidence="7">NADH dehydrogenase I subunit K</fullName>
    </alternativeName>
    <alternativeName>
        <fullName evidence="7">NDH-1 subunit K</fullName>
    </alternativeName>
</protein>
<dbReference type="GO" id="GO:0050136">
    <property type="term" value="F:NADH dehydrogenase (quinone) (non-electrogenic) activity"/>
    <property type="evidence" value="ECO:0007669"/>
    <property type="project" value="UniProtKB-UniRule"/>
</dbReference>
<dbReference type="AlphaFoldDB" id="A0A4U0YXS8"/>
<dbReference type="NCBIfam" id="NF004320">
    <property type="entry name" value="PRK05715.1-2"/>
    <property type="match status" value="1"/>
</dbReference>
<dbReference type="GO" id="GO:0042773">
    <property type="term" value="P:ATP synthesis coupled electron transport"/>
    <property type="evidence" value="ECO:0007669"/>
    <property type="project" value="InterPro"/>
</dbReference>
<keyword evidence="7" id="KW-1278">Translocase</keyword>
<keyword evidence="3 7" id="KW-0813">Transport</keyword>
<feature type="transmembrane region" description="Helical" evidence="7">
    <location>
        <begin position="6"/>
        <end position="25"/>
    </location>
</feature>
<dbReference type="GO" id="GO:0030964">
    <property type="term" value="C:NADH dehydrogenase complex"/>
    <property type="evidence" value="ECO:0007669"/>
    <property type="project" value="TreeGrafter"/>
</dbReference>
<dbReference type="PANTHER" id="PTHR11434:SF16">
    <property type="entry name" value="NADH-UBIQUINONE OXIDOREDUCTASE CHAIN 4L"/>
    <property type="match status" value="1"/>
</dbReference>
<feature type="transmembrane region" description="Helical" evidence="7">
    <location>
        <begin position="30"/>
        <end position="50"/>
    </location>
</feature>
<evidence type="ECO:0000256" key="4">
    <source>
        <dbReference type="ARBA" id="ARBA00022692"/>
    </source>
</evidence>
<evidence type="ECO:0000313" key="8">
    <source>
        <dbReference type="EMBL" id="TKA94884.1"/>
    </source>
</evidence>
<comment type="subunit">
    <text evidence="7">NDH-1 is composed of 14 different subunits. Subunits NuoA, H, J, K, L, M, N constitute the membrane sector of the complex.</text>
</comment>
<dbReference type="GO" id="GO:0005886">
    <property type="term" value="C:plasma membrane"/>
    <property type="evidence" value="ECO:0007669"/>
    <property type="project" value="UniProtKB-SubCell"/>
</dbReference>
<feature type="transmembrane region" description="Helical" evidence="7">
    <location>
        <begin position="62"/>
        <end position="85"/>
    </location>
</feature>
<evidence type="ECO:0000256" key="3">
    <source>
        <dbReference type="ARBA" id="ARBA00022448"/>
    </source>
</evidence>
<dbReference type="PANTHER" id="PTHR11434">
    <property type="entry name" value="NADH-UBIQUINONE OXIDOREDUCTASE SUBUNIT ND4L"/>
    <property type="match status" value="1"/>
</dbReference>
<dbReference type="Gene3D" id="1.10.287.3510">
    <property type="match status" value="1"/>
</dbReference>
<dbReference type="EC" id="7.1.1.-" evidence="7"/>
<proteinExistence type="inferred from homology"/>
<evidence type="ECO:0000256" key="2">
    <source>
        <dbReference type="ARBA" id="ARBA00010519"/>
    </source>
</evidence>
<dbReference type="Proteomes" id="UP000306340">
    <property type="component" value="Unassembled WGS sequence"/>
</dbReference>
<evidence type="ECO:0000256" key="7">
    <source>
        <dbReference type="HAMAP-Rule" id="MF_01456"/>
    </source>
</evidence>
<comment type="similarity">
    <text evidence="2 7">Belongs to the complex I subunit 4L family.</text>
</comment>
<comment type="subcellular location">
    <subcellularLocation>
        <location evidence="7">Cell membrane</location>
        <topology evidence="7">Multi-pass membrane protein</topology>
    </subcellularLocation>
    <subcellularLocation>
        <location evidence="1">Membrane</location>
        <topology evidence="1">Multi-pass membrane protein</topology>
    </subcellularLocation>
</comment>
<evidence type="ECO:0000256" key="6">
    <source>
        <dbReference type="ARBA" id="ARBA00023136"/>
    </source>
</evidence>
<keyword evidence="7" id="KW-1003">Cell membrane</keyword>
<keyword evidence="8" id="KW-0560">Oxidoreductase</keyword>
<comment type="catalytic activity">
    <reaction evidence="7">
        <text>a quinone + NADH + 5 H(+)(in) = a quinol + NAD(+) + 4 H(+)(out)</text>
        <dbReference type="Rhea" id="RHEA:57888"/>
        <dbReference type="ChEBI" id="CHEBI:15378"/>
        <dbReference type="ChEBI" id="CHEBI:24646"/>
        <dbReference type="ChEBI" id="CHEBI:57540"/>
        <dbReference type="ChEBI" id="CHEBI:57945"/>
        <dbReference type="ChEBI" id="CHEBI:132124"/>
    </reaction>
</comment>
<dbReference type="RefSeq" id="WP_136794060.1">
    <property type="nucleotide sequence ID" value="NZ_SWAU01000264.1"/>
</dbReference>
<dbReference type="GO" id="GO:0048038">
    <property type="term" value="F:quinone binding"/>
    <property type="evidence" value="ECO:0007669"/>
    <property type="project" value="UniProtKB-KW"/>
</dbReference>
<name>A0A4U0YXS8_9RHOB</name>
<dbReference type="HAMAP" id="MF_01456">
    <property type="entry name" value="NDH1_NuoK"/>
    <property type="match status" value="1"/>
</dbReference>
<keyword evidence="6 7" id="KW-0472">Membrane</keyword>
<keyword evidence="7" id="KW-0830">Ubiquinone</keyword>
<accession>A0A4U0YXS8</accession>
<comment type="function">
    <text evidence="7">NDH-1 shuttles electrons from NADH, via FMN and iron-sulfur (Fe-S) centers, to quinones in the respiratory chain. The immediate electron acceptor for the enzyme in this species is believed to be ubiquinone. Couples the redox reaction to proton translocation (for every two electrons transferred, four hydrogen ions are translocated across the cytoplasmic membrane), and thus conserves the redox energy in a proton gradient.</text>
</comment>
<reference evidence="8 9" key="1">
    <citation type="submission" date="2019-04" db="EMBL/GenBank/DDBJ databases">
        <title>Crypto-aerobic microbial life in anoxic (sulfidic) marine sediments.</title>
        <authorList>
            <person name="Bhattacharya S."/>
            <person name="Roy C."/>
            <person name="Mondal N."/>
            <person name="Sarkar J."/>
            <person name="Mandal S."/>
            <person name="Rameez M.J."/>
            <person name="Ghosh W."/>
        </authorList>
    </citation>
    <scope>NUCLEOTIDE SEQUENCE [LARGE SCALE GENOMIC DNA]</scope>
    <source>
        <strain evidence="8 9">SBBC</strain>
    </source>
</reference>
<comment type="caution">
    <text evidence="8">The sequence shown here is derived from an EMBL/GenBank/DDBJ whole genome shotgun (WGS) entry which is preliminary data.</text>
</comment>
<dbReference type="InterPro" id="IPR001133">
    <property type="entry name" value="NADH_UbQ_OxRdtase_chain4L/K"/>
</dbReference>
<keyword evidence="7" id="KW-0520">NAD</keyword>
<evidence type="ECO:0000256" key="1">
    <source>
        <dbReference type="ARBA" id="ARBA00004141"/>
    </source>
</evidence>
<keyword evidence="4 7" id="KW-0812">Transmembrane</keyword>
<dbReference type="EMBL" id="SWAU01000264">
    <property type="protein sequence ID" value="TKA94884.1"/>
    <property type="molecule type" value="Genomic_DNA"/>
</dbReference>